<dbReference type="Proteomes" id="UP000593579">
    <property type="component" value="Unassembled WGS sequence"/>
</dbReference>
<proteinExistence type="predicted"/>
<sequence length="58" mass="6642">MSMTYWTSLLMKSYVSSTKRLKRKPILARYGNSFLPAVLVLVSLSLLFCDSQGQRDHC</sequence>
<name>A0A7J9CZU8_GOSGO</name>
<dbReference type="OrthoDB" id="966315at2759"/>
<evidence type="ECO:0000313" key="1">
    <source>
        <dbReference type="EMBL" id="MBA0753992.1"/>
    </source>
</evidence>
<protein>
    <submittedName>
        <fullName evidence="1">Uncharacterized protein</fullName>
    </submittedName>
</protein>
<dbReference type="AlphaFoldDB" id="A0A7J9CZU8"/>
<reference evidence="1 2" key="1">
    <citation type="journal article" date="2019" name="Genome Biol. Evol.">
        <title>Insights into the evolution of the New World diploid cottons (Gossypium, subgenus Houzingenia) based on genome sequencing.</title>
        <authorList>
            <person name="Grover C.E."/>
            <person name="Arick M.A. 2nd"/>
            <person name="Thrash A."/>
            <person name="Conover J.L."/>
            <person name="Sanders W.S."/>
            <person name="Peterson D.G."/>
            <person name="Frelichowski J.E."/>
            <person name="Scheffler J.A."/>
            <person name="Scheffler B.E."/>
            <person name="Wendel J.F."/>
        </authorList>
    </citation>
    <scope>NUCLEOTIDE SEQUENCE [LARGE SCALE GENOMIC DNA]</scope>
    <source>
        <strain evidence="1">5</strain>
        <tissue evidence="1">Leaf</tissue>
    </source>
</reference>
<comment type="caution">
    <text evidence="1">The sequence shown here is derived from an EMBL/GenBank/DDBJ whole genome shotgun (WGS) entry which is preliminary data.</text>
</comment>
<dbReference type="EMBL" id="JABEZY010259074">
    <property type="protein sequence ID" value="MBA0753992.1"/>
    <property type="molecule type" value="Genomic_DNA"/>
</dbReference>
<accession>A0A7J9CZU8</accession>
<organism evidence="1 2">
    <name type="scientific">Gossypium gossypioides</name>
    <name type="common">Mexican cotton</name>
    <name type="synonym">Selera gossypioides</name>
    <dbReference type="NCBI Taxonomy" id="34282"/>
    <lineage>
        <taxon>Eukaryota</taxon>
        <taxon>Viridiplantae</taxon>
        <taxon>Streptophyta</taxon>
        <taxon>Embryophyta</taxon>
        <taxon>Tracheophyta</taxon>
        <taxon>Spermatophyta</taxon>
        <taxon>Magnoliopsida</taxon>
        <taxon>eudicotyledons</taxon>
        <taxon>Gunneridae</taxon>
        <taxon>Pentapetalae</taxon>
        <taxon>rosids</taxon>
        <taxon>malvids</taxon>
        <taxon>Malvales</taxon>
        <taxon>Malvaceae</taxon>
        <taxon>Malvoideae</taxon>
        <taxon>Gossypium</taxon>
    </lineage>
</organism>
<gene>
    <name evidence="1" type="ORF">Gogos_021210</name>
</gene>
<evidence type="ECO:0000313" key="2">
    <source>
        <dbReference type="Proteomes" id="UP000593579"/>
    </source>
</evidence>
<keyword evidence="2" id="KW-1185">Reference proteome</keyword>